<reference evidence="2 3" key="1">
    <citation type="submission" date="2019-03" db="EMBL/GenBank/DDBJ databases">
        <title>Diversity of the mouse oral microbiome.</title>
        <authorList>
            <person name="Joseph S."/>
            <person name="Aduse-Opoku J."/>
            <person name="Curtis M."/>
            <person name="Wade W."/>
            <person name="Hashim A."/>
        </authorList>
    </citation>
    <scope>NUCLEOTIDE SEQUENCE [LARGE SCALE GENOMIC DNA]</scope>
    <source>
        <strain evidence="3">irhom_31</strain>
    </source>
</reference>
<feature type="chain" id="PRO_5021298216" evidence="1">
    <location>
        <begin position="47"/>
        <end position="233"/>
    </location>
</feature>
<evidence type="ECO:0000313" key="3">
    <source>
        <dbReference type="Proteomes" id="UP000297951"/>
    </source>
</evidence>
<sequence length="233" mass="24236">MMGWRYWRKEGTTTMNKSSLRIFARCGSVALTLGALTLTGLAPAQASEDGTAEQSSLVTSSSTGALPWAPEDYAWLGAPTDEGFIAPGTPGTPGFMGQNFTHGAVFYNEVTGTHAVHGAIYDLWRFGAVTVGDGSALYNLIPVTDEQPVGNGVRQSFAQPGLASGNVFWSEATGAHFIESGTPAGDYFNAHGAVDAFGFPVSEVQQVGDASVLYTEQGVLTVTASGAVFSPLG</sequence>
<keyword evidence="1" id="KW-0732">Signal</keyword>
<dbReference type="EMBL" id="SPQC01000071">
    <property type="protein sequence ID" value="TFU19793.1"/>
    <property type="molecule type" value="Genomic_DNA"/>
</dbReference>
<dbReference type="InterPro" id="IPR013207">
    <property type="entry name" value="LGFP"/>
</dbReference>
<dbReference type="STRING" id="85336.A7979_09020"/>
<comment type="caution">
    <text evidence="2">The sequence shown here is derived from an EMBL/GenBank/DDBJ whole genome shotgun (WGS) entry which is preliminary data.</text>
</comment>
<dbReference type="Proteomes" id="UP000297951">
    <property type="component" value="Unassembled WGS sequence"/>
</dbReference>
<evidence type="ECO:0000256" key="1">
    <source>
        <dbReference type="SAM" id="SignalP"/>
    </source>
</evidence>
<accession>A0A4Y9F1P6</accession>
<feature type="signal peptide" evidence="1">
    <location>
        <begin position="1"/>
        <end position="46"/>
    </location>
</feature>
<gene>
    <name evidence="2" type="ORF">E4U03_12140</name>
</gene>
<evidence type="ECO:0000313" key="2">
    <source>
        <dbReference type="EMBL" id="TFU19793.1"/>
    </source>
</evidence>
<name>A0A4Y9F1P6_9MICC</name>
<dbReference type="Pfam" id="PF08310">
    <property type="entry name" value="LGFP"/>
    <property type="match status" value="2"/>
</dbReference>
<proteinExistence type="predicted"/>
<organism evidence="2 3">
    <name type="scientific">Rothia nasimurium</name>
    <dbReference type="NCBI Taxonomy" id="85336"/>
    <lineage>
        <taxon>Bacteria</taxon>
        <taxon>Bacillati</taxon>
        <taxon>Actinomycetota</taxon>
        <taxon>Actinomycetes</taxon>
        <taxon>Micrococcales</taxon>
        <taxon>Micrococcaceae</taxon>
        <taxon>Rothia</taxon>
    </lineage>
</organism>
<dbReference type="AlphaFoldDB" id="A0A4Y9F1P6"/>
<protein>
    <submittedName>
        <fullName evidence="2">Uncharacterized protein</fullName>
    </submittedName>
</protein>